<proteinExistence type="predicted"/>
<dbReference type="GO" id="GO:0016787">
    <property type="term" value="F:hydrolase activity"/>
    <property type="evidence" value="ECO:0007669"/>
    <property type="project" value="UniProtKB-KW"/>
</dbReference>
<feature type="compositionally biased region" description="Polar residues" evidence="5">
    <location>
        <begin position="221"/>
        <end position="230"/>
    </location>
</feature>
<dbReference type="GO" id="GO:0005524">
    <property type="term" value="F:ATP binding"/>
    <property type="evidence" value="ECO:0007669"/>
    <property type="project" value="UniProtKB-KW"/>
</dbReference>
<evidence type="ECO:0000256" key="3">
    <source>
        <dbReference type="ARBA" id="ARBA00022806"/>
    </source>
</evidence>
<feature type="compositionally biased region" description="Low complexity" evidence="5">
    <location>
        <begin position="1720"/>
        <end position="1730"/>
    </location>
</feature>
<evidence type="ECO:0000259" key="6">
    <source>
        <dbReference type="Pfam" id="PF13087"/>
    </source>
</evidence>
<keyword evidence="8" id="KW-1185">Reference proteome</keyword>
<feature type="region of interest" description="Disordered" evidence="5">
    <location>
        <begin position="291"/>
        <end position="349"/>
    </location>
</feature>
<dbReference type="GO" id="GO:0043139">
    <property type="term" value="F:5'-3' DNA helicase activity"/>
    <property type="evidence" value="ECO:0007669"/>
    <property type="project" value="TreeGrafter"/>
</dbReference>
<feature type="domain" description="DNA2/NAM7 helicase-like C-terminal" evidence="6">
    <location>
        <begin position="1484"/>
        <end position="1707"/>
    </location>
</feature>
<feature type="compositionally biased region" description="Low complexity" evidence="5">
    <location>
        <begin position="1738"/>
        <end position="1752"/>
    </location>
</feature>
<dbReference type="InterPro" id="IPR041679">
    <property type="entry name" value="DNA2/NAM7-like_C"/>
</dbReference>
<feature type="compositionally biased region" description="Basic and acidic residues" evidence="5">
    <location>
        <begin position="39"/>
        <end position="53"/>
    </location>
</feature>
<feature type="compositionally biased region" description="Low complexity" evidence="5">
    <location>
        <begin position="65"/>
        <end position="87"/>
    </location>
</feature>
<keyword evidence="3" id="KW-0347">Helicase</keyword>
<sequence length="1840" mass="203396">MAFHRKASSSSSPSPRGQRTCSHMNPLLDLTQLSPDLPEPLHDSEHLSAEHHGSPPLPHRHSRPPSHSSSPSSSSSSSSSSTSSTPSNIATVSVLATATRTSITLDALPMTAPALSVFYEAASSSSESLSFSSLDITHEELDLAFAELNISSALTARQTTVAQLAAVPAQPVPAHPSHPASTSSSLRVNEEASHSAQLQPLSKEARMYVPRRRPLPGTRVIDQTPSSKASRATLKAEASEAPRPAIHSTSKRATSKASPPPSSSETSTTSEGGLDGLADALASIKIGAQLQKSEEETPQKQTPPPPPHPPAPELQRHKRITTTDVNDSATAQASSLPPQGREKDGQKPAKFKFSPSVLAHHANTSCEKMLHLSGMEAFANAQHPKPFDHATSTRPSTIAEANTQRGNKFEENIIRNLPNRVECDKEKDTDSYFRLATEPFGTTLCQAVFALDESFYTPSMKKAGIVFGRFIPDFIRILPGSRTSDGRQKRKLFIIDAKSSKHVKLSHEVQVTLYAIFLEHLIKVHEQNDLIEVDTQGGVWLPASKEPYQFSLAFMRPAVKDFLYQDLPAILLKPLNKAVWHVHAPCNQCNYLEQCKKEAKEQKTLSLVPGLSKSHATWIRSLFRSPPLASEMEDIEDLFNHRQSLPLDDMEMLSRCLETDSDGQSALLSVYKTKKIKIKAKPTLSLPRMRTRRLLINVLMDPLSQLPFAYSLGYYKDQLASPSKSALRAVNISNEQEFPSRADFVQLTEELIETLIEWLERFSNANITLAVFFASQNMCDEFMSLLIRIISKSENDAASSPPPVRNKRPVDDWSELTVRRAMQLLSNLFEDGSLVTLPDTARHPIQLPDYLSLLQNYDNKKPSFCRRSFSLDKAVKELVVMPVIGSISFADIKTHLLYHGDEDAEGPAGMRMPSTPEDLYHQWSQTGSAKSVCKVLREWLDQQNLVVLSLYSLLLKEQPDLRHILLAPHPVFKMRGHFNIQSPILAQFAFFLIWETITSIEQKRDRRIASIKNGDSFRKQQAFRVQFLERHLGAIPDVKEVTAGSTSPPSNQRARPKNVFKEPSNLPSSKYVGKFRVVSPCSSENFDGGSFPKWIISPETAAGLLKRVQYDNMGSILRSYGFPDELPAIVSVLGFDPADMTIYIQGGYELMTSYLELKEGETYILEQREYSPTLKTSLTVYSEVQGNGNVFLDLLHDPNRWGVVAPEDAFLLKEATTKSPVRQYGMTSSQENAFTSVLMNRLRIIWGPPGSGKTFFLAATILRFVDSMIRLATDRKIDGRDVTIILTAFTHSAVDNLVERIVQLHKDIAPRDGCERYMRPLNIFRIVGTAQVAMYTQTMPSEVRVCDSQKLKTAAKNGSGNGPAIRIVAGTVWQVRKASSEKDGASFMKQADMVMIDEGSQLLAADAFHVIECLNRENGRLIVAGDHMQLRPVIVGSYPKSKGHIDPTGSIMANLMRDRNGAPVPDHWMESFVSSFPDVGPCTSQLLDNFRMNKQLGEFMKRIYGPNYQVYTSAEKTLPYSTTFDWNVAPNLRTILDPSRSAVCVELAVTGPGRLATMARTDNREGAKIEAKFVAGIAEAYLQAVGRTTKTSLFIAVPHHVQRMAILRAVSQVQSSGTTSTTASQTTSWSSPSSSTSSWESIQAMYPNATIKIDTIEKMQGQEADLVIACFALFDENALLSQMEFLYNINRWVVGLSRARCKTIVMVSPEILAPKMIMGSSSSPSSSSSSFESRKKVSATTTSPTSTRSSSKFPPPKSRRQSQQSIHTNVARQTVVPVEMNGTGQAMSISQRPAVRASEEASKDGWGLLRAFEEYATSLGAKQTWPLTEEVLQGLDLDSL</sequence>
<feature type="compositionally biased region" description="Pro residues" evidence="5">
    <location>
        <begin position="301"/>
        <end position="312"/>
    </location>
</feature>
<evidence type="ECO:0000256" key="4">
    <source>
        <dbReference type="ARBA" id="ARBA00022840"/>
    </source>
</evidence>
<dbReference type="Pfam" id="PF13245">
    <property type="entry name" value="AAA_19"/>
    <property type="match status" value="1"/>
</dbReference>
<dbReference type="SUPFAM" id="SSF52540">
    <property type="entry name" value="P-loop containing nucleoside triphosphate hydrolases"/>
    <property type="match status" value="1"/>
</dbReference>
<dbReference type="PANTHER" id="PTHR43788:SF8">
    <property type="entry name" value="DNA-BINDING PROTEIN SMUBP-2"/>
    <property type="match status" value="1"/>
</dbReference>
<feature type="region of interest" description="Disordered" evidence="5">
    <location>
        <begin position="1716"/>
        <end position="1775"/>
    </location>
</feature>
<dbReference type="Proteomes" id="UP000807716">
    <property type="component" value="Unassembled WGS sequence"/>
</dbReference>
<feature type="compositionally biased region" description="Polar residues" evidence="5">
    <location>
        <begin position="1763"/>
        <end position="1772"/>
    </location>
</feature>
<accession>A0A9P6Q0B0</accession>
<protein>
    <submittedName>
        <fullName evidence="7">Tripartite DNA replication factor</fullName>
    </submittedName>
</protein>
<dbReference type="Pfam" id="PF13087">
    <property type="entry name" value="AAA_12"/>
    <property type="match status" value="1"/>
</dbReference>
<dbReference type="Gene3D" id="3.40.50.300">
    <property type="entry name" value="P-loop containing nucleotide triphosphate hydrolases"/>
    <property type="match status" value="2"/>
</dbReference>
<feature type="region of interest" description="Disordered" evidence="5">
    <location>
        <begin position="1617"/>
        <end position="1638"/>
    </location>
</feature>
<evidence type="ECO:0000313" key="8">
    <source>
        <dbReference type="Proteomes" id="UP000807716"/>
    </source>
</evidence>
<name>A0A9P6Q0B0_9FUNG</name>
<dbReference type="InterPro" id="IPR027417">
    <property type="entry name" value="P-loop_NTPase"/>
</dbReference>
<evidence type="ECO:0000256" key="1">
    <source>
        <dbReference type="ARBA" id="ARBA00022741"/>
    </source>
</evidence>
<comment type="caution">
    <text evidence="7">The sequence shown here is derived from an EMBL/GenBank/DDBJ whole genome shotgun (WGS) entry which is preliminary data.</text>
</comment>
<dbReference type="PANTHER" id="PTHR43788">
    <property type="entry name" value="DNA2/NAM7 HELICASE FAMILY MEMBER"/>
    <property type="match status" value="1"/>
</dbReference>
<feature type="region of interest" description="Disordered" evidence="5">
    <location>
        <begin position="1"/>
        <end position="89"/>
    </location>
</feature>
<feature type="compositionally biased region" description="Polar residues" evidence="5">
    <location>
        <begin position="1043"/>
        <end position="1053"/>
    </location>
</feature>
<keyword evidence="1" id="KW-0547">Nucleotide-binding</keyword>
<keyword evidence="2" id="KW-0378">Hydrolase</keyword>
<feature type="compositionally biased region" description="Polar residues" evidence="5">
    <location>
        <begin position="322"/>
        <end position="337"/>
    </location>
</feature>
<dbReference type="EMBL" id="JAAAJB010000439">
    <property type="protein sequence ID" value="KAG0255832.1"/>
    <property type="molecule type" value="Genomic_DNA"/>
</dbReference>
<feature type="region of interest" description="Disordered" evidence="5">
    <location>
        <begin position="168"/>
        <end position="275"/>
    </location>
</feature>
<reference evidence="7" key="1">
    <citation type="journal article" date="2020" name="Fungal Divers.">
        <title>Resolving the Mortierellaceae phylogeny through synthesis of multi-gene phylogenetics and phylogenomics.</title>
        <authorList>
            <person name="Vandepol N."/>
            <person name="Liber J."/>
            <person name="Desiro A."/>
            <person name="Na H."/>
            <person name="Kennedy M."/>
            <person name="Barry K."/>
            <person name="Grigoriev I.V."/>
            <person name="Miller A.N."/>
            <person name="O'Donnell K."/>
            <person name="Stajich J.E."/>
            <person name="Bonito G."/>
        </authorList>
    </citation>
    <scope>NUCLEOTIDE SEQUENCE</scope>
    <source>
        <strain evidence="7">BC1065</strain>
    </source>
</reference>
<evidence type="ECO:0000256" key="5">
    <source>
        <dbReference type="SAM" id="MobiDB-lite"/>
    </source>
</evidence>
<gene>
    <name evidence="7" type="primary">DNA2_2</name>
    <name evidence="7" type="ORF">DFQ27_006032</name>
</gene>
<keyword evidence="4" id="KW-0067">ATP-binding</keyword>
<feature type="region of interest" description="Disordered" evidence="5">
    <location>
        <begin position="1039"/>
        <end position="1060"/>
    </location>
</feature>
<organism evidence="7 8">
    <name type="scientific">Actinomortierella ambigua</name>
    <dbReference type="NCBI Taxonomy" id="1343610"/>
    <lineage>
        <taxon>Eukaryota</taxon>
        <taxon>Fungi</taxon>
        <taxon>Fungi incertae sedis</taxon>
        <taxon>Mucoromycota</taxon>
        <taxon>Mortierellomycotina</taxon>
        <taxon>Mortierellomycetes</taxon>
        <taxon>Mortierellales</taxon>
        <taxon>Mortierellaceae</taxon>
        <taxon>Actinomortierella</taxon>
    </lineage>
</organism>
<dbReference type="InterPro" id="IPR050534">
    <property type="entry name" value="Coronavir_polyprotein_1ab"/>
</dbReference>
<feature type="compositionally biased region" description="Low complexity" evidence="5">
    <location>
        <begin position="255"/>
        <end position="271"/>
    </location>
</feature>
<evidence type="ECO:0000313" key="7">
    <source>
        <dbReference type="EMBL" id="KAG0255832.1"/>
    </source>
</evidence>
<dbReference type="OrthoDB" id="6513042at2759"/>
<evidence type="ECO:0000256" key="2">
    <source>
        <dbReference type="ARBA" id="ARBA00022801"/>
    </source>
</evidence>
<feature type="compositionally biased region" description="Low complexity" evidence="5">
    <location>
        <begin position="177"/>
        <end position="186"/>
    </location>
</feature>